<name>A0ABW1UDY8_9LACO</name>
<dbReference type="Proteomes" id="UP001596258">
    <property type="component" value="Unassembled WGS sequence"/>
</dbReference>
<sequence length="88" mass="10062">MMSEKIVKSRHAGDTVILTVPKNSDIPDDTEFRVHQDADGTIVYRPLKKATDDLWSDPKLDDYDYPEILSQEFQDLGYNPREVPPVGK</sequence>
<comment type="caution">
    <text evidence="1">The sequence shown here is derived from an EMBL/GenBank/DDBJ whole genome shotgun (WGS) entry which is preliminary data.</text>
</comment>
<organism evidence="1 2">
    <name type="scientific">Levilactobacillus angrenensis</name>
    <dbReference type="NCBI Taxonomy" id="2486020"/>
    <lineage>
        <taxon>Bacteria</taxon>
        <taxon>Bacillati</taxon>
        <taxon>Bacillota</taxon>
        <taxon>Bacilli</taxon>
        <taxon>Lactobacillales</taxon>
        <taxon>Lactobacillaceae</taxon>
        <taxon>Levilactobacillus</taxon>
    </lineage>
</organism>
<evidence type="ECO:0000313" key="1">
    <source>
        <dbReference type="EMBL" id="MFC6290830.1"/>
    </source>
</evidence>
<accession>A0ABW1UDY8</accession>
<proteinExistence type="predicted"/>
<gene>
    <name evidence="1" type="ORF">ACFP1M_11660</name>
</gene>
<evidence type="ECO:0000313" key="2">
    <source>
        <dbReference type="Proteomes" id="UP001596258"/>
    </source>
</evidence>
<reference evidence="2" key="1">
    <citation type="journal article" date="2019" name="Int. J. Syst. Evol. Microbiol.">
        <title>The Global Catalogue of Microorganisms (GCM) 10K type strain sequencing project: providing services to taxonomists for standard genome sequencing and annotation.</title>
        <authorList>
            <consortium name="The Broad Institute Genomics Platform"/>
            <consortium name="The Broad Institute Genome Sequencing Center for Infectious Disease"/>
            <person name="Wu L."/>
            <person name="Ma J."/>
        </authorList>
    </citation>
    <scope>NUCLEOTIDE SEQUENCE [LARGE SCALE GENOMIC DNA]</scope>
    <source>
        <strain evidence="2">CCM 8893</strain>
    </source>
</reference>
<keyword evidence="2" id="KW-1185">Reference proteome</keyword>
<dbReference type="EMBL" id="JBHSSO010000070">
    <property type="protein sequence ID" value="MFC6290830.1"/>
    <property type="molecule type" value="Genomic_DNA"/>
</dbReference>
<protein>
    <submittedName>
        <fullName evidence="1">AbrB family toxin-antitoxin system antitoxin</fullName>
    </submittedName>
</protein>